<organism evidence="1 2">
    <name type="scientific">Novipirellula herctigrandis</name>
    <dbReference type="NCBI Taxonomy" id="2527986"/>
    <lineage>
        <taxon>Bacteria</taxon>
        <taxon>Pseudomonadati</taxon>
        <taxon>Planctomycetota</taxon>
        <taxon>Planctomycetia</taxon>
        <taxon>Pirellulales</taxon>
        <taxon>Pirellulaceae</taxon>
        <taxon>Novipirellula</taxon>
    </lineage>
</organism>
<keyword evidence="2" id="KW-1185">Reference proteome</keyword>
<accession>A0A5C5ZAG1</accession>
<evidence type="ECO:0000313" key="1">
    <source>
        <dbReference type="EMBL" id="TWT84359.1"/>
    </source>
</evidence>
<dbReference type="AlphaFoldDB" id="A0A5C5ZAG1"/>
<sequence>MLADLGFKIDFVVQAHGLIPKFSVKSIHKTPLLRGFFCVSSTRHESICVSSNEKYDPQAILWIVHEPQKGHRTLRPSA</sequence>
<name>A0A5C5ZAG1_9BACT</name>
<proteinExistence type="predicted"/>
<gene>
    <name evidence="1" type="ORF">CA13_58360</name>
</gene>
<protein>
    <submittedName>
        <fullName evidence="1">Uncharacterized protein</fullName>
    </submittedName>
</protein>
<evidence type="ECO:0000313" key="2">
    <source>
        <dbReference type="Proteomes" id="UP000315010"/>
    </source>
</evidence>
<dbReference type="EMBL" id="SJPJ01000001">
    <property type="protein sequence ID" value="TWT84359.1"/>
    <property type="molecule type" value="Genomic_DNA"/>
</dbReference>
<reference evidence="1 2" key="1">
    <citation type="submission" date="2019-02" db="EMBL/GenBank/DDBJ databases">
        <title>Deep-cultivation of Planctomycetes and their phenomic and genomic characterization uncovers novel biology.</title>
        <authorList>
            <person name="Wiegand S."/>
            <person name="Jogler M."/>
            <person name="Boedeker C."/>
            <person name="Pinto D."/>
            <person name="Vollmers J."/>
            <person name="Rivas-Marin E."/>
            <person name="Kohn T."/>
            <person name="Peeters S.H."/>
            <person name="Heuer A."/>
            <person name="Rast P."/>
            <person name="Oberbeckmann S."/>
            <person name="Bunk B."/>
            <person name="Jeske O."/>
            <person name="Meyerdierks A."/>
            <person name="Storesund J.E."/>
            <person name="Kallscheuer N."/>
            <person name="Luecker S."/>
            <person name="Lage O.M."/>
            <person name="Pohl T."/>
            <person name="Merkel B.J."/>
            <person name="Hornburger P."/>
            <person name="Mueller R.-W."/>
            <person name="Bruemmer F."/>
            <person name="Labrenz M."/>
            <person name="Spormann A.M."/>
            <person name="Op Den Camp H."/>
            <person name="Overmann J."/>
            <person name="Amann R."/>
            <person name="Jetten M.S.M."/>
            <person name="Mascher T."/>
            <person name="Medema M.H."/>
            <person name="Devos D.P."/>
            <person name="Kaster A.-K."/>
            <person name="Ovreas L."/>
            <person name="Rohde M."/>
            <person name="Galperin M.Y."/>
            <person name="Jogler C."/>
        </authorList>
    </citation>
    <scope>NUCLEOTIDE SEQUENCE [LARGE SCALE GENOMIC DNA]</scope>
    <source>
        <strain evidence="1 2">CA13</strain>
    </source>
</reference>
<comment type="caution">
    <text evidence="1">The sequence shown here is derived from an EMBL/GenBank/DDBJ whole genome shotgun (WGS) entry which is preliminary data.</text>
</comment>
<dbReference type="Proteomes" id="UP000315010">
    <property type="component" value="Unassembled WGS sequence"/>
</dbReference>